<dbReference type="PANTHER" id="PTHR11067:SF9">
    <property type="entry name" value="INOSINE TRIPHOSPHATE PYROPHOSPHATASE"/>
    <property type="match status" value="1"/>
</dbReference>
<dbReference type="AlphaFoldDB" id="A0A1F7K956"/>
<dbReference type="EMBL" id="MGBG01000021">
    <property type="protein sequence ID" value="OGK64394.1"/>
    <property type="molecule type" value="Genomic_DNA"/>
</dbReference>
<dbReference type="Pfam" id="PF01725">
    <property type="entry name" value="Ham1p_like"/>
    <property type="match status" value="1"/>
</dbReference>
<dbReference type="GO" id="GO:0047429">
    <property type="term" value="F:nucleoside triphosphate diphosphatase activity"/>
    <property type="evidence" value="ECO:0007669"/>
    <property type="project" value="InterPro"/>
</dbReference>
<dbReference type="GO" id="GO:0009143">
    <property type="term" value="P:nucleoside triphosphate catabolic process"/>
    <property type="evidence" value="ECO:0007669"/>
    <property type="project" value="InterPro"/>
</dbReference>
<organism evidence="3 4">
    <name type="scientific">Candidatus Roizmanbacteria bacterium RIFOXYA1_FULL_41_12</name>
    <dbReference type="NCBI Taxonomy" id="1802082"/>
    <lineage>
        <taxon>Bacteria</taxon>
        <taxon>Candidatus Roizmaniibacteriota</taxon>
    </lineage>
</organism>
<name>A0A1F7K956_9BACT</name>
<evidence type="ECO:0000256" key="2">
    <source>
        <dbReference type="ARBA" id="ARBA00022801"/>
    </source>
</evidence>
<comment type="caution">
    <text evidence="3">The sequence shown here is derived from an EMBL/GenBank/DDBJ whole genome shotgun (WGS) entry which is preliminary data.</text>
</comment>
<dbReference type="Gene3D" id="3.90.950.10">
    <property type="match status" value="1"/>
</dbReference>
<proteinExistence type="inferred from homology"/>
<dbReference type="GO" id="GO:0005829">
    <property type="term" value="C:cytosol"/>
    <property type="evidence" value="ECO:0007669"/>
    <property type="project" value="TreeGrafter"/>
</dbReference>
<dbReference type="InterPro" id="IPR029001">
    <property type="entry name" value="ITPase-like_fam"/>
</dbReference>
<evidence type="ECO:0000313" key="3">
    <source>
        <dbReference type="EMBL" id="OGK64394.1"/>
    </source>
</evidence>
<evidence type="ECO:0000313" key="4">
    <source>
        <dbReference type="Proteomes" id="UP000178450"/>
    </source>
</evidence>
<comment type="similarity">
    <text evidence="1">Belongs to the HAM1 NTPase family.</text>
</comment>
<evidence type="ECO:0000256" key="1">
    <source>
        <dbReference type="ARBA" id="ARBA00008023"/>
    </source>
</evidence>
<accession>A0A1F7K956</accession>
<reference evidence="3 4" key="1">
    <citation type="journal article" date="2016" name="Nat. Commun.">
        <title>Thousands of microbial genomes shed light on interconnected biogeochemical processes in an aquifer system.</title>
        <authorList>
            <person name="Anantharaman K."/>
            <person name="Brown C.T."/>
            <person name="Hug L.A."/>
            <person name="Sharon I."/>
            <person name="Castelle C.J."/>
            <person name="Probst A.J."/>
            <person name="Thomas B.C."/>
            <person name="Singh A."/>
            <person name="Wilkins M.J."/>
            <person name="Karaoz U."/>
            <person name="Brodie E.L."/>
            <person name="Williams K.H."/>
            <person name="Hubbard S.S."/>
            <person name="Banfield J.F."/>
        </authorList>
    </citation>
    <scope>NUCLEOTIDE SEQUENCE [LARGE SCALE GENOMIC DNA]</scope>
</reference>
<sequence length="204" mass="23431">MTKLLLATSNPGKLAEMRQGLTDLLKKGWQLLSLADLEISQSPEETGQSFKENAELKARYYAQKTRLPVLADDGGFVIPYLNGEPGVRSARWLGNDSSENNLIKHTLNKLENARDKQRQAYLELVVCFYDPVKEILLFENEKIAGIVAGKPSAKRVFGFPYRALLKVEPFNQYYDELSPKQHFQVNHRLRALKKLRNQLDQYYE</sequence>
<dbReference type="SUPFAM" id="SSF52972">
    <property type="entry name" value="ITPase-like"/>
    <property type="match status" value="1"/>
</dbReference>
<dbReference type="PANTHER" id="PTHR11067">
    <property type="entry name" value="INOSINE TRIPHOSPHATE PYROPHOSPHATASE/HAM1 PROTEIN"/>
    <property type="match status" value="1"/>
</dbReference>
<gene>
    <name evidence="3" type="ORF">A2209_03710</name>
</gene>
<dbReference type="InterPro" id="IPR002637">
    <property type="entry name" value="RdgB/HAM1"/>
</dbReference>
<keyword evidence="2" id="KW-0378">Hydrolase</keyword>
<dbReference type="CDD" id="cd00515">
    <property type="entry name" value="HAM1"/>
    <property type="match status" value="1"/>
</dbReference>
<protein>
    <recommendedName>
        <fullName evidence="5">Non-canonical purine NTP pyrophosphatase</fullName>
    </recommendedName>
</protein>
<evidence type="ECO:0008006" key="5">
    <source>
        <dbReference type="Google" id="ProtNLM"/>
    </source>
</evidence>
<dbReference type="Proteomes" id="UP000178450">
    <property type="component" value="Unassembled WGS sequence"/>
</dbReference>